<organism evidence="2 3">
    <name type="scientific">Rhodanobacter spathiphylli B39</name>
    <dbReference type="NCBI Taxonomy" id="1163407"/>
    <lineage>
        <taxon>Bacteria</taxon>
        <taxon>Pseudomonadati</taxon>
        <taxon>Pseudomonadota</taxon>
        <taxon>Gammaproteobacteria</taxon>
        <taxon>Lysobacterales</taxon>
        <taxon>Rhodanobacteraceae</taxon>
        <taxon>Rhodanobacter</taxon>
    </lineage>
</organism>
<dbReference type="eggNOG" id="COG2931">
    <property type="taxonomic scope" value="Bacteria"/>
</dbReference>
<dbReference type="InterPro" id="IPR024079">
    <property type="entry name" value="MetalloPept_cat_dom_sf"/>
</dbReference>
<accession>I4VR13</accession>
<dbReference type="PATRIC" id="fig|1163407.3.peg.3342"/>
<dbReference type="eggNOG" id="COG1566">
    <property type="taxonomic scope" value="Bacteria"/>
</dbReference>
<keyword evidence="3" id="KW-1185">Reference proteome</keyword>
<dbReference type="InterPro" id="IPR013517">
    <property type="entry name" value="FG-GAP"/>
</dbReference>
<dbReference type="SUPFAM" id="SSF69318">
    <property type="entry name" value="Integrin alpha N-terminal domain"/>
    <property type="match status" value="1"/>
</dbReference>
<keyword evidence="1" id="KW-0732">Signal</keyword>
<dbReference type="GO" id="GO:0008237">
    <property type="term" value="F:metallopeptidase activity"/>
    <property type="evidence" value="ECO:0007669"/>
    <property type="project" value="InterPro"/>
</dbReference>
<dbReference type="Gene3D" id="2.130.10.130">
    <property type="entry name" value="Integrin alpha, N-terminal"/>
    <property type="match status" value="1"/>
</dbReference>
<dbReference type="Pfam" id="PF13517">
    <property type="entry name" value="FG-GAP_3"/>
    <property type="match status" value="2"/>
</dbReference>
<proteinExistence type="predicted"/>
<evidence type="ECO:0000256" key="1">
    <source>
        <dbReference type="ARBA" id="ARBA00022729"/>
    </source>
</evidence>
<reference evidence="2 3" key="1">
    <citation type="journal article" date="2012" name="J. Bacteriol.">
        <title>Genome sequences for six rhodanobacter strains, isolated from soils and the terrestrial subsurface, with variable denitrification capabilities.</title>
        <authorList>
            <person name="Kostka J.E."/>
            <person name="Green S.J."/>
            <person name="Rishishwar L."/>
            <person name="Prakash O."/>
            <person name="Katz L.S."/>
            <person name="Marino-Ramirez L."/>
            <person name="Jordan I.K."/>
            <person name="Munk C."/>
            <person name="Ivanova N."/>
            <person name="Mikhailova N."/>
            <person name="Watson D.B."/>
            <person name="Brown S.D."/>
            <person name="Palumbo A.V."/>
            <person name="Brooks S.C."/>
        </authorList>
    </citation>
    <scope>NUCLEOTIDE SEQUENCE [LARGE SCALE GENOMIC DNA]</scope>
    <source>
        <strain evidence="2 3">B39</strain>
    </source>
</reference>
<dbReference type="PANTHER" id="PTHR46580">
    <property type="entry name" value="SENSOR KINASE-RELATED"/>
    <property type="match status" value="1"/>
</dbReference>
<gene>
    <name evidence="2" type="ORF">UU7_16632</name>
</gene>
<protein>
    <submittedName>
        <fullName evidence="2">Uncharacterized protein</fullName>
    </submittedName>
</protein>
<dbReference type="SUPFAM" id="SSF55486">
    <property type="entry name" value="Metalloproteases ('zincins'), catalytic domain"/>
    <property type="match status" value="1"/>
</dbReference>
<name>I4VR13_9GAMM</name>
<dbReference type="STRING" id="1163407.UU7_16632"/>
<dbReference type="InterPro" id="IPR028994">
    <property type="entry name" value="Integrin_alpha_N"/>
</dbReference>
<sequence>MQDGGLWLDSPTGGRSYVRYVRHETFPNGDWTWIGSVDTQHGPQSVVLTFGAHASFGNIPQATGASLRVYTDRSGSWLMAPATQSRLRQRALGPGRNDARIPPRDARKASFATAGMSLAAQQAAISPPTSPPTGTTLVDVLVAYTPDMVQQLGSTDNVLTRIHYLISYANQAYANSQVDMRVRLARAVPVDYTAATSNEQALDDLTTVGGTTALEPLHALRDRYGADLVALLRHFDNARDGSCGNGWLSGGDGTSITDHYDFSAGYGFSVVSDGSDESGYYCEDKSFTHELGHNMGLAHDVDNADGTGAYPYAYGYKKTVGSGGFGTIMAYEDAGQDSTQVFSSPQLTICQNFPCGVQNQADNARALRQTDWLIGGFRHNRIAPFNADGDTTSDLLWHNPNDGRMVYWPMLGAGHDGYRNQSVSTSLRLLGTGDFNGDGFVDLLWADSSRRMTIWLGGRNAGKSDYVASSFGTYNSNDWYLAGIGDVDGDGKDDLVWHNQVQGTLAYWLMDGSSRKSARSIGVNKAYRVLGVGDFNGDGLVDVLWGNAQRTMYVWLGNGSTFSINAFGTYNAGGWKLKGTGDVDGDGKDDLLWYNQSLGTFAYWTMNGASRKGTKSFKVNAAYDVLATGDFDGNGMVDIMWGNASRVLYAWLGNGSTFDVQAAGSYSTGGWKAINRKGVTDADMATP</sequence>
<dbReference type="Gene3D" id="3.40.390.10">
    <property type="entry name" value="Collagenase (Catalytic Domain)"/>
    <property type="match status" value="1"/>
</dbReference>
<evidence type="ECO:0000313" key="3">
    <source>
        <dbReference type="Proteomes" id="UP000003226"/>
    </source>
</evidence>
<comment type="caution">
    <text evidence="2">The sequence shown here is derived from an EMBL/GenBank/DDBJ whole genome shotgun (WGS) entry which is preliminary data.</text>
</comment>
<dbReference type="Pfam" id="PF13583">
    <property type="entry name" value="Reprolysin_4"/>
    <property type="match status" value="1"/>
</dbReference>
<dbReference type="EMBL" id="AJXT01000059">
    <property type="protein sequence ID" value="EIL89654.1"/>
    <property type="molecule type" value="Genomic_DNA"/>
</dbReference>
<evidence type="ECO:0000313" key="2">
    <source>
        <dbReference type="EMBL" id="EIL89654.1"/>
    </source>
</evidence>
<dbReference type="Proteomes" id="UP000003226">
    <property type="component" value="Unassembled WGS sequence"/>
</dbReference>
<dbReference type="PANTHER" id="PTHR46580:SF2">
    <property type="entry name" value="MAM DOMAIN-CONTAINING PROTEIN"/>
    <property type="match status" value="1"/>
</dbReference>
<dbReference type="AlphaFoldDB" id="I4VR13"/>